<evidence type="ECO:0000313" key="2">
    <source>
        <dbReference type="Proteomes" id="UP000002035"/>
    </source>
</evidence>
<dbReference type="RefSeq" id="XP_002850366.1">
    <property type="nucleotide sequence ID" value="XM_002850320.1"/>
</dbReference>
<sequence length="109" mass="12541">MELAKAERELENFRRNVTRNERHSSDMFLQNHGFCKTGLARKGVPEGSRGLPAHENRHHQIVPQATEESTWRLSLIKPMMGNKLRPCEQQGLLIFAVVLSAPYRALFFL</sequence>
<reference evidence="2" key="1">
    <citation type="journal article" date="2012" name="MBio">
        <title>Comparative genome analysis of Trichophyton rubrum and related dermatophytes reveals candidate genes involved in infection.</title>
        <authorList>
            <person name="Martinez D.A."/>
            <person name="Oliver B.G."/>
            <person name="Graeser Y."/>
            <person name="Goldberg J.M."/>
            <person name="Li W."/>
            <person name="Martinez-Rossi N.M."/>
            <person name="Monod M."/>
            <person name="Shelest E."/>
            <person name="Barton R.C."/>
            <person name="Birch E."/>
            <person name="Brakhage A.A."/>
            <person name="Chen Z."/>
            <person name="Gurr S.J."/>
            <person name="Heiman D."/>
            <person name="Heitman J."/>
            <person name="Kosti I."/>
            <person name="Rossi A."/>
            <person name="Saif S."/>
            <person name="Samalova M."/>
            <person name="Saunders C.W."/>
            <person name="Shea T."/>
            <person name="Summerbell R.C."/>
            <person name="Xu J."/>
            <person name="Young S."/>
            <person name="Zeng Q."/>
            <person name="Birren B.W."/>
            <person name="Cuomo C.A."/>
            <person name="White T.C."/>
        </authorList>
    </citation>
    <scope>NUCLEOTIDE SEQUENCE [LARGE SCALE GENOMIC DNA]</scope>
    <source>
        <strain evidence="2">ATCC MYA-4605 / CBS 113480</strain>
    </source>
</reference>
<protein>
    <submittedName>
        <fullName evidence="1">Uncharacterized protein</fullName>
    </submittedName>
</protein>
<name>C5FCP8_ARTOC</name>
<dbReference type="Proteomes" id="UP000002035">
    <property type="component" value="Unassembled WGS sequence"/>
</dbReference>
<organism evidence="1 2">
    <name type="scientific">Arthroderma otae (strain ATCC MYA-4605 / CBS 113480)</name>
    <name type="common">Microsporum canis</name>
    <dbReference type="NCBI Taxonomy" id="554155"/>
    <lineage>
        <taxon>Eukaryota</taxon>
        <taxon>Fungi</taxon>
        <taxon>Dikarya</taxon>
        <taxon>Ascomycota</taxon>
        <taxon>Pezizomycotina</taxon>
        <taxon>Eurotiomycetes</taxon>
        <taxon>Eurotiomycetidae</taxon>
        <taxon>Onygenales</taxon>
        <taxon>Arthrodermataceae</taxon>
        <taxon>Microsporum</taxon>
    </lineage>
</organism>
<accession>C5FCP8</accession>
<evidence type="ECO:0000313" key="1">
    <source>
        <dbReference type="EMBL" id="EEQ27582.1"/>
    </source>
</evidence>
<proteinExistence type="predicted"/>
<dbReference type="GeneID" id="9225587"/>
<dbReference type="EMBL" id="DS995701">
    <property type="protein sequence ID" value="EEQ27582.1"/>
    <property type="molecule type" value="Genomic_DNA"/>
</dbReference>
<keyword evidence="2" id="KW-1185">Reference proteome</keyword>
<dbReference type="HOGENOM" id="CLU_2183331_0_0_1"/>
<dbReference type="AlphaFoldDB" id="C5FCP8"/>
<dbReference type="VEuPathDB" id="FungiDB:MCYG_00470"/>
<gene>
    <name evidence="1" type="ORF">MCYG_00470</name>
</gene>